<dbReference type="Gene3D" id="1.10.10.10">
    <property type="entry name" value="Winged helix-like DNA-binding domain superfamily/Winged helix DNA-binding domain"/>
    <property type="match status" value="1"/>
</dbReference>
<evidence type="ECO:0000259" key="4">
    <source>
        <dbReference type="SMART" id="SM00345"/>
    </source>
</evidence>
<comment type="caution">
    <text evidence="5">The sequence shown here is derived from an EMBL/GenBank/DDBJ whole genome shotgun (WGS) entry which is preliminary data.</text>
</comment>
<dbReference type="GO" id="GO:0003700">
    <property type="term" value="F:DNA-binding transcription factor activity"/>
    <property type="evidence" value="ECO:0007669"/>
    <property type="project" value="InterPro"/>
</dbReference>
<keyword evidence="1" id="KW-0805">Transcription regulation</keyword>
<dbReference type="Pfam" id="PF00392">
    <property type="entry name" value="GntR"/>
    <property type="match status" value="1"/>
</dbReference>
<evidence type="ECO:0000313" key="6">
    <source>
        <dbReference type="Proteomes" id="UP000295680"/>
    </source>
</evidence>
<keyword evidence="3" id="KW-0804">Transcription</keyword>
<evidence type="ECO:0000313" key="5">
    <source>
        <dbReference type="EMBL" id="TCO55647.1"/>
    </source>
</evidence>
<dbReference type="AlphaFoldDB" id="A0A4R2JBA3"/>
<dbReference type="SUPFAM" id="SSF46785">
    <property type="entry name" value="Winged helix' DNA-binding domain"/>
    <property type="match status" value="1"/>
</dbReference>
<dbReference type="InterPro" id="IPR036388">
    <property type="entry name" value="WH-like_DNA-bd_sf"/>
</dbReference>
<reference evidence="5 6" key="1">
    <citation type="submission" date="2019-03" db="EMBL/GenBank/DDBJ databases">
        <title>Genomic Encyclopedia of Type Strains, Phase IV (KMG-IV): sequencing the most valuable type-strain genomes for metagenomic binning, comparative biology and taxonomic classification.</title>
        <authorList>
            <person name="Goeker M."/>
        </authorList>
    </citation>
    <scope>NUCLEOTIDE SEQUENCE [LARGE SCALE GENOMIC DNA]</scope>
    <source>
        <strain evidence="5 6">DSM 45934</strain>
    </source>
</reference>
<accession>A0A4R2JBA3</accession>
<dbReference type="InterPro" id="IPR036390">
    <property type="entry name" value="WH_DNA-bd_sf"/>
</dbReference>
<evidence type="ECO:0000256" key="1">
    <source>
        <dbReference type="ARBA" id="ARBA00023015"/>
    </source>
</evidence>
<dbReference type="EMBL" id="SLWS01000007">
    <property type="protein sequence ID" value="TCO55647.1"/>
    <property type="molecule type" value="Genomic_DNA"/>
</dbReference>
<keyword evidence="6" id="KW-1185">Reference proteome</keyword>
<feature type="domain" description="HTH gntR-type" evidence="4">
    <location>
        <begin position="10"/>
        <end position="70"/>
    </location>
</feature>
<proteinExistence type="predicted"/>
<dbReference type="InterPro" id="IPR000524">
    <property type="entry name" value="Tscrpt_reg_HTH_GntR"/>
</dbReference>
<evidence type="ECO:0000256" key="3">
    <source>
        <dbReference type="ARBA" id="ARBA00023163"/>
    </source>
</evidence>
<organism evidence="5 6">
    <name type="scientific">Actinocrispum wychmicini</name>
    <dbReference type="NCBI Taxonomy" id="1213861"/>
    <lineage>
        <taxon>Bacteria</taxon>
        <taxon>Bacillati</taxon>
        <taxon>Actinomycetota</taxon>
        <taxon>Actinomycetes</taxon>
        <taxon>Pseudonocardiales</taxon>
        <taxon>Pseudonocardiaceae</taxon>
        <taxon>Actinocrispum</taxon>
    </lineage>
</organism>
<dbReference type="Proteomes" id="UP000295680">
    <property type="component" value="Unassembled WGS sequence"/>
</dbReference>
<keyword evidence="2" id="KW-0238">DNA-binding</keyword>
<dbReference type="RefSeq" id="WP_165960684.1">
    <property type="nucleotide sequence ID" value="NZ_SLWS01000007.1"/>
</dbReference>
<name>A0A4R2JBA3_9PSEU</name>
<dbReference type="SMART" id="SM00345">
    <property type="entry name" value="HTH_GNTR"/>
    <property type="match status" value="1"/>
</dbReference>
<dbReference type="GO" id="GO:0003677">
    <property type="term" value="F:DNA binding"/>
    <property type="evidence" value="ECO:0007669"/>
    <property type="project" value="UniProtKB-KW"/>
</dbReference>
<sequence length="115" mass="13057">MGTEPAYRQIEAWLRDLLPDKSEGDLLPTIANICQRFGVSGVQTVRDAYQPLIEEGWIRVQQRPQRRWVVAKVPPRASQQMAPPTAALTRLARIEEALRGALRDLEALKGEIERQ</sequence>
<gene>
    <name evidence="5" type="ORF">EV192_10769</name>
</gene>
<protein>
    <submittedName>
        <fullName evidence="5">Regulatory GntR family protein</fullName>
    </submittedName>
</protein>
<evidence type="ECO:0000256" key="2">
    <source>
        <dbReference type="ARBA" id="ARBA00023125"/>
    </source>
</evidence>